<gene>
    <name evidence="4" type="primary">LOC113713865</name>
</gene>
<sequence length="192" mass="21242">MGKSIADFHFVSDELSPGYTERLTKEIESKRNLVVPPDDLLLPQMLNSNQKLAYDLIIKACSSLEGQAFFVDDFGGTDKTFLYRALLATLRSQNHVALAVATFGIAASILPGVRTAHSRFKIPLDFSKTKSCQLSKQSSAAKLISESKLILWDEASMAKRDTIEAFDKLLKDLMDSDLPFGGKVIVFCGDFR</sequence>
<protein>
    <recommendedName>
        <fullName evidence="1">ATP-dependent DNA helicase</fullName>
        <ecNumber evidence="1">5.6.2.3</ecNumber>
    </recommendedName>
</protein>
<dbReference type="GO" id="GO:0000723">
    <property type="term" value="P:telomere maintenance"/>
    <property type="evidence" value="ECO:0007669"/>
    <property type="project" value="InterPro"/>
</dbReference>
<dbReference type="GO" id="GO:0006310">
    <property type="term" value="P:DNA recombination"/>
    <property type="evidence" value="ECO:0007669"/>
    <property type="project" value="UniProtKB-KW"/>
</dbReference>
<dbReference type="EC" id="5.6.2.3" evidence="1"/>
<proteinExistence type="inferred from homology"/>
<dbReference type="OrthoDB" id="2439059at2759"/>
<organism evidence="3 4">
    <name type="scientific">Coffea arabica</name>
    <name type="common">Arabian coffee</name>
    <dbReference type="NCBI Taxonomy" id="13443"/>
    <lineage>
        <taxon>Eukaryota</taxon>
        <taxon>Viridiplantae</taxon>
        <taxon>Streptophyta</taxon>
        <taxon>Embryophyta</taxon>
        <taxon>Tracheophyta</taxon>
        <taxon>Spermatophyta</taxon>
        <taxon>Magnoliopsida</taxon>
        <taxon>eudicotyledons</taxon>
        <taxon>Gunneridae</taxon>
        <taxon>Pentapetalae</taxon>
        <taxon>asterids</taxon>
        <taxon>lamiids</taxon>
        <taxon>Gentianales</taxon>
        <taxon>Rubiaceae</taxon>
        <taxon>Ixoroideae</taxon>
        <taxon>Gardenieae complex</taxon>
        <taxon>Bertiereae - Coffeeae clade</taxon>
        <taxon>Coffeeae</taxon>
        <taxon>Coffea</taxon>
    </lineage>
</organism>
<comment type="catalytic activity">
    <reaction evidence="1">
        <text>ATP + H2O = ADP + phosphate + H(+)</text>
        <dbReference type="Rhea" id="RHEA:13065"/>
        <dbReference type="ChEBI" id="CHEBI:15377"/>
        <dbReference type="ChEBI" id="CHEBI:15378"/>
        <dbReference type="ChEBI" id="CHEBI:30616"/>
        <dbReference type="ChEBI" id="CHEBI:43474"/>
        <dbReference type="ChEBI" id="CHEBI:456216"/>
        <dbReference type="EC" id="5.6.2.3"/>
    </reaction>
</comment>
<name>A0A6P6USX9_COFAR</name>
<dbReference type="Pfam" id="PF05970">
    <property type="entry name" value="PIF1"/>
    <property type="match status" value="1"/>
</dbReference>
<feature type="domain" description="DNA helicase Pif1-like DEAD-box helicase" evidence="2">
    <location>
        <begin position="45"/>
        <end position="192"/>
    </location>
</feature>
<keyword evidence="1" id="KW-0227">DNA damage</keyword>
<dbReference type="GO" id="GO:0016787">
    <property type="term" value="F:hydrolase activity"/>
    <property type="evidence" value="ECO:0007669"/>
    <property type="project" value="UniProtKB-KW"/>
</dbReference>
<dbReference type="InterPro" id="IPR010285">
    <property type="entry name" value="DNA_helicase_pif1-like_DEAD"/>
</dbReference>
<keyword evidence="3" id="KW-1185">Reference proteome</keyword>
<keyword evidence="1" id="KW-0234">DNA repair</keyword>
<accession>A0A6P6USX9</accession>
<dbReference type="InterPro" id="IPR027417">
    <property type="entry name" value="P-loop_NTPase"/>
</dbReference>
<evidence type="ECO:0000259" key="2">
    <source>
        <dbReference type="Pfam" id="PF05970"/>
    </source>
</evidence>
<reference evidence="3" key="1">
    <citation type="journal article" date="2025" name="Foods">
        <title>Unveiling the Microbial Signatures of Arabica Coffee Cherries: Insights into Ripeness Specific Diversity, Functional Traits, and Implications for Quality and Safety.</title>
        <authorList>
            <consortium name="RefSeq"/>
            <person name="Tenea G.N."/>
            <person name="Cifuentes V."/>
            <person name="Reyes P."/>
            <person name="Cevallos-Vallejos M."/>
        </authorList>
    </citation>
    <scope>NUCLEOTIDE SEQUENCE [LARGE SCALE GENOMIC DNA]</scope>
</reference>
<dbReference type="Proteomes" id="UP001652660">
    <property type="component" value="Chromosome 10c"/>
</dbReference>
<evidence type="ECO:0000313" key="3">
    <source>
        <dbReference type="Proteomes" id="UP001652660"/>
    </source>
</evidence>
<keyword evidence="1" id="KW-0233">DNA recombination</keyword>
<evidence type="ECO:0000313" key="4">
    <source>
        <dbReference type="RefSeq" id="XP_027093476.1"/>
    </source>
</evidence>
<dbReference type="PANTHER" id="PTHR10492:SF57">
    <property type="entry name" value="ATP-DEPENDENT DNA HELICASE"/>
    <property type="match status" value="1"/>
</dbReference>
<dbReference type="GO" id="GO:0005524">
    <property type="term" value="F:ATP binding"/>
    <property type="evidence" value="ECO:0007669"/>
    <property type="project" value="UniProtKB-KW"/>
</dbReference>
<keyword evidence="1" id="KW-0347">Helicase</keyword>
<comment type="cofactor">
    <cofactor evidence="1">
        <name>Mg(2+)</name>
        <dbReference type="ChEBI" id="CHEBI:18420"/>
    </cofactor>
</comment>
<comment type="similarity">
    <text evidence="1">Belongs to the helicase family.</text>
</comment>
<dbReference type="AlphaFoldDB" id="A0A6P6USX9"/>
<dbReference type="PANTHER" id="PTHR10492">
    <property type="match status" value="1"/>
</dbReference>
<keyword evidence="1" id="KW-0378">Hydrolase</keyword>
<reference evidence="4" key="2">
    <citation type="submission" date="2025-08" db="UniProtKB">
        <authorList>
            <consortium name="RefSeq"/>
        </authorList>
    </citation>
    <scope>IDENTIFICATION</scope>
    <source>
        <tissue evidence="4">Leaves</tissue>
    </source>
</reference>
<dbReference type="GO" id="GO:0043139">
    <property type="term" value="F:5'-3' DNA helicase activity"/>
    <property type="evidence" value="ECO:0007669"/>
    <property type="project" value="UniProtKB-EC"/>
</dbReference>
<dbReference type="SUPFAM" id="SSF52540">
    <property type="entry name" value="P-loop containing nucleoside triphosphate hydrolases"/>
    <property type="match status" value="1"/>
</dbReference>
<keyword evidence="1" id="KW-0067">ATP-binding</keyword>
<dbReference type="GeneID" id="113713865"/>
<keyword evidence="1" id="KW-0547">Nucleotide-binding</keyword>
<dbReference type="GO" id="GO:0006281">
    <property type="term" value="P:DNA repair"/>
    <property type="evidence" value="ECO:0007669"/>
    <property type="project" value="UniProtKB-KW"/>
</dbReference>
<dbReference type="RefSeq" id="XP_027093476.1">
    <property type="nucleotide sequence ID" value="XM_027237675.1"/>
</dbReference>
<evidence type="ECO:0000256" key="1">
    <source>
        <dbReference type="RuleBase" id="RU363044"/>
    </source>
</evidence>
<dbReference type="Gene3D" id="3.40.50.300">
    <property type="entry name" value="P-loop containing nucleotide triphosphate hydrolases"/>
    <property type="match status" value="1"/>
</dbReference>